<protein>
    <recommendedName>
        <fullName evidence="4">DUF3551 domain-containing protein</fullName>
    </recommendedName>
</protein>
<evidence type="ECO:0000313" key="3">
    <source>
        <dbReference type="Proteomes" id="UP000189796"/>
    </source>
</evidence>
<name>A0A1M5XD05_9BRAD</name>
<evidence type="ECO:0000313" key="2">
    <source>
        <dbReference type="EMBL" id="SHH97448.1"/>
    </source>
</evidence>
<evidence type="ECO:0000256" key="1">
    <source>
        <dbReference type="SAM" id="SignalP"/>
    </source>
</evidence>
<feature type="signal peptide" evidence="1">
    <location>
        <begin position="1"/>
        <end position="22"/>
    </location>
</feature>
<proteinExistence type="predicted"/>
<sequence length="87" mass="9888">MRKIVGAAAFVAMVFIALPASAQPSDPYDYPYCLQGKDYNLPGLCQFRSYLECEATASGTFSYCGPNPRFAFAYGWQWRGRRPYRVR</sequence>
<evidence type="ECO:0008006" key="4">
    <source>
        <dbReference type="Google" id="ProtNLM"/>
    </source>
</evidence>
<dbReference type="InterPro" id="IPR021937">
    <property type="entry name" value="DUF3551"/>
</dbReference>
<dbReference type="AlphaFoldDB" id="A0A1M5XD05"/>
<organism evidence="2 3">
    <name type="scientific">Bradyrhizobium erythrophlei</name>
    <dbReference type="NCBI Taxonomy" id="1437360"/>
    <lineage>
        <taxon>Bacteria</taxon>
        <taxon>Pseudomonadati</taxon>
        <taxon>Pseudomonadota</taxon>
        <taxon>Alphaproteobacteria</taxon>
        <taxon>Hyphomicrobiales</taxon>
        <taxon>Nitrobacteraceae</taxon>
        <taxon>Bradyrhizobium</taxon>
    </lineage>
</organism>
<dbReference type="EMBL" id="LT670817">
    <property type="protein sequence ID" value="SHH97448.1"/>
    <property type="molecule type" value="Genomic_DNA"/>
</dbReference>
<reference evidence="2 3" key="1">
    <citation type="submission" date="2016-11" db="EMBL/GenBank/DDBJ databases">
        <authorList>
            <person name="Jaros S."/>
            <person name="Januszkiewicz K."/>
            <person name="Wedrychowicz H."/>
        </authorList>
    </citation>
    <scope>NUCLEOTIDE SEQUENCE [LARGE SCALE GENOMIC DNA]</scope>
    <source>
        <strain evidence="2 3">GAS138</strain>
    </source>
</reference>
<dbReference type="Pfam" id="PF12071">
    <property type="entry name" value="DUF3551"/>
    <property type="match status" value="1"/>
</dbReference>
<dbReference type="OrthoDB" id="8255753at2"/>
<feature type="chain" id="PRO_5012274242" description="DUF3551 domain-containing protein" evidence="1">
    <location>
        <begin position="23"/>
        <end position="87"/>
    </location>
</feature>
<gene>
    <name evidence="2" type="ORF">SAMN05443248_7227</name>
</gene>
<keyword evidence="1" id="KW-0732">Signal</keyword>
<accession>A0A1M5XD05</accession>
<dbReference type="Proteomes" id="UP000189796">
    <property type="component" value="Chromosome I"/>
</dbReference>